<gene>
    <name evidence="2" type="ORF">DRW42_07100</name>
</gene>
<comment type="caution">
    <text evidence="2">The sequence shown here is derived from an EMBL/GenBank/DDBJ whole genome shotgun (WGS) entry which is preliminary data.</text>
</comment>
<keyword evidence="1" id="KW-0472">Membrane</keyword>
<keyword evidence="1" id="KW-0812">Transmembrane</keyword>
<sequence length="142" mass="16111">MFRKIHSNRPPEKTVWADLMDEFAPYIKKIYHSSSNVSSRFPKTIFTCMIIALMFSVLWPFISKQDPAQTGIAVESKKDYSIQNPPAVAKGLNSISRAAGDLKRIITIRERVDSVLNKKMLSQADSVFLENALLELKLIQQP</sequence>
<reference evidence="2 3" key="1">
    <citation type="submission" date="2018-07" db="EMBL/GenBank/DDBJ databases">
        <title>A draft genome of a endophytic bacteria, a new species of Pedobacter.</title>
        <authorList>
            <person name="Zhang Z.D."/>
            <person name="Chen Z.J."/>
        </authorList>
    </citation>
    <scope>NUCLEOTIDE SEQUENCE [LARGE SCALE GENOMIC DNA]</scope>
    <source>
        <strain evidence="2 3">RS10</strain>
    </source>
</reference>
<keyword evidence="1" id="KW-1133">Transmembrane helix</keyword>
<accession>A0A366L510</accession>
<evidence type="ECO:0000256" key="1">
    <source>
        <dbReference type="SAM" id="Phobius"/>
    </source>
</evidence>
<name>A0A366L510_9SPHI</name>
<feature type="transmembrane region" description="Helical" evidence="1">
    <location>
        <begin position="44"/>
        <end position="62"/>
    </location>
</feature>
<keyword evidence="3" id="KW-1185">Reference proteome</keyword>
<protein>
    <submittedName>
        <fullName evidence="2">Uncharacterized protein</fullName>
    </submittedName>
</protein>
<dbReference type="EMBL" id="QNQU01000005">
    <property type="protein sequence ID" value="RBQ08968.1"/>
    <property type="molecule type" value="Genomic_DNA"/>
</dbReference>
<evidence type="ECO:0000313" key="2">
    <source>
        <dbReference type="EMBL" id="RBQ08968.1"/>
    </source>
</evidence>
<proteinExistence type="predicted"/>
<dbReference type="AlphaFoldDB" id="A0A366L510"/>
<dbReference type="Proteomes" id="UP000252081">
    <property type="component" value="Unassembled WGS sequence"/>
</dbReference>
<organism evidence="2 3">
    <name type="scientific">Pedobacter miscanthi</name>
    <dbReference type="NCBI Taxonomy" id="2259170"/>
    <lineage>
        <taxon>Bacteria</taxon>
        <taxon>Pseudomonadati</taxon>
        <taxon>Bacteroidota</taxon>
        <taxon>Sphingobacteriia</taxon>
        <taxon>Sphingobacteriales</taxon>
        <taxon>Sphingobacteriaceae</taxon>
        <taxon>Pedobacter</taxon>
    </lineage>
</organism>
<evidence type="ECO:0000313" key="3">
    <source>
        <dbReference type="Proteomes" id="UP000252081"/>
    </source>
</evidence>